<comment type="caution">
    <text evidence="2">The sequence shown here is derived from an EMBL/GenBank/DDBJ whole genome shotgun (WGS) entry which is preliminary data.</text>
</comment>
<feature type="region of interest" description="Disordered" evidence="1">
    <location>
        <begin position="1"/>
        <end position="34"/>
    </location>
</feature>
<feature type="compositionally biased region" description="Polar residues" evidence="1">
    <location>
        <begin position="164"/>
        <end position="212"/>
    </location>
</feature>
<reference evidence="2" key="1">
    <citation type="journal article" date="2023" name="Mol. Phylogenet. Evol.">
        <title>Genome-scale phylogeny and comparative genomics of the fungal order Sordariales.</title>
        <authorList>
            <person name="Hensen N."/>
            <person name="Bonometti L."/>
            <person name="Westerberg I."/>
            <person name="Brannstrom I.O."/>
            <person name="Guillou S."/>
            <person name="Cros-Aarteil S."/>
            <person name="Calhoun S."/>
            <person name="Haridas S."/>
            <person name="Kuo A."/>
            <person name="Mondo S."/>
            <person name="Pangilinan J."/>
            <person name="Riley R."/>
            <person name="LaButti K."/>
            <person name="Andreopoulos B."/>
            <person name="Lipzen A."/>
            <person name="Chen C."/>
            <person name="Yan M."/>
            <person name="Daum C."/>
            <person name="Ng V."/>
            <person name="Clum A."/>
            <person name="Steindorff A."/>
            <person name="Ohm R.A."/>
            <person name="Martin F."/>
            <person name="Silar P."/>
            <person name="Natvig D.O."/>
            <person name="Lalanne C."/>
            <person name="Gautier V."/>
            <person name="Ament-Velasquez S.L."/>
            <person name="Kruys A."/>
            <person name="Hutchinson M.I."/>
            <person name="Powell A.J."/>
            <person name="Barry K."/>
            <person name="Miller A.N."/>
            <person name="Grigoriev I.V."/>
            <person name="Debuchy R."/>
            <person name="Gladieux P."/>
            <person name="Hiltunen Thoren M."/>
            <person name="Johannesson H."/>
        </authorList>
    </citation>
    <scope>NUCLEOTIDE SEQUENCE</scope>
    <source>
        <strain evidence="2">PSN293</strain>
    </source>
</reference>
<evidence type="ECO:0000256" key="1">
    <source>
        <dbReference type="SAM" id="MobiDB-lite"/>
    </source>
</evidence>
<dbReference type="EMBL" id="MU858221">
    <property type="protein sequence ID" value="KAK4208975.1"/>
    <property type="molecule type" value="Genomic_DNA"/>
</dbReference>
<feature type="compositionally biased region" description="Polar residues" evidence="1">
    <location>
        <begin position="284"/>
        <end position="293"/>
    </location>
</feature>
<evidence type="ECO:0000313" key="3">
    <source>
        <dbReference type="Proteomes" id="UP001301769"/>
    </source>
</evidence>
<feature type="region of interest" description="Disordered" evidence="1">
    <location>
        <begin position="488"/>
        <end position="515"/>
    </location>
</feature>
<feature type="compositionally biased region" description="Low complexity" evidence="1">
    <location>
        <begin position="251"/>
        <end position="272"/>
    </location>
</feature>
<feature type="compositionally biased region" description="Polar residues" evidence="1">
    <location>
        <begin position="496"/>
        <end position="505"/>
    </location>
</feature>
<feature type="compositionally biased region" description="Polar residues" evidence="1">
    <location>
        <begin position="238"/>
        <end position="250"/>
    </location>
</feature>
<feature type="compositionally biased region" description="Polar residues" evidence="1">
    <location>
        <begin position="75"/>
        <end position="92"/>
    </location>
</feature>
<dbReference type="AlphaFoldDB" id="A0AAN7B5L8"/>
<dbReference type="Proteomes" id="UP001301769">
    <property type="component" value="Unassembled WGS sequence"/>
</dbReference>
<feature type="compositionally biased region" description="Polar residues" evidence="1">
    <location>
        <begin position="143"/>
        <end position="154"/>
    </location>
</feature>
<feature type="region of interest" description="Disordered" evidence="1">
    <location>
        <begin position="63"/>
        <end position="330"/>
    </location>
</feature>
<sequence>MSSSQNLSPLGSDKQSAPTSTVASSSEPKEQTLAERLIAFSRRFKGEMVSRRFQTWMQDTVDSARARGELPPLPSTSQTATPSVGASHTTTRGPYYSHITGEYSHEPFPYPSKPTANPGPASKTAGGTSAVSKPKRTKAARPSVNSNTVASRTRQSARRGAVSANVQDGNLTTTPTMSINESGNLESSTNQKTGANKNTDTANATVTSTIAATKSDLHRPSAKANNNNAGENKDTRATKQTTAPNPTGASKQTAAPKQAGAPKKAAAQRQPPINQEVTVELAPQSENTSQSAGQKRMRAATEDPAQGNSNKRIKKDHSGPAPETQSSRRVTRLAVKTNAENQNSSSASLTENSPQVAGQKRTIMFVPRTAAVQKDIISSMNATTSEEQRSRRSARLAVPPPRKPLSERFASYDNEATQVAGRKRKQAETVDTAASENIHRGITGEEPPRKVPRLVIKSRKHIEEELAKTGKTIAQVAARAAAEAVARTPGGKVSIESPSHPQEANATDKSHGNELNGNIMGVREYLVRQRTSTVALVGEANAMGFMVLYDFASEENGNYEDDWRLDFMARKMEDSVLYNFV</sequence>
<name>A0AAN7B5L8_9PEZI</name>
<reference evidence="2" key="2">
    <citation type="submission" date="2023-05" db="EMBL/GenBank/DDBJ databases">
        <authorList>
            <consortium name="Lawrence Berkeley National Laboratory"/>
            <person name="Steindorff A."/>
            <person name="Hensen N."/>
            <person name="Bonometti L."/>
            <person name="Westerberg I."/>
            <person name="Brannstrom I.O."/>
            <person name="Guillou S."/>
            <person name="Cros-Aarteil S."/>
            <person name="Calhoun S."/>
            <person name="Haridas S."/>
            <person name="Kuo A."/>
            <person name="Mondo S."/>
            <person name="Pangilinan J."/>
            <person name="Riley R."/>
            <person name="Labutti K."/>
            <person name="Andreopoulos B."/>
            <person name="Lipzen A."/>
            <person name="Chen C."/>
            <person name="Yanf M."/>
            <person name="Daum C."/>
            <person name="Ng V."/>
            <person name="Clum A."/>
            <person name="Ohm R."/>
            <person name="Martin F."/>
            <person name="Silar P."/>
            <person name="Natvig D."/>
            <person name="Lalanne C."/>
            <person name="Gautier V."/>
            <person name="Ament-Velasquez S.L."/>
            <person name="Kruys A."/>
            <person name="Hutchinson M.I."/>
            <person name="Powell A.J."/>
            <person name="Barry K."/>
            <person name="Miller A.N."/>
            <person name="Grigoriev I.V."/>
            <person name="Debuchy R."/>
            <person name="Gladieux P."/>
            <person name="Thoren M.H."/>
            <person name="Johannesson H."/>
        </authorList>
    </citation>
    <scope>NUCLEOTIDE SEQUENCE</scope>
    <source>
        <strain evidence="2">PSN293</strain>
    </source>
</reference>
<feature type="compositionally biased region" description="Polar residues" evidence="1">
    <location>
        <begin position="1"/>
        <end position="26"/>
    </location>
</feature>
<gene>
    <name evidence="2" type="ORF">QBC37DRAFT_404792</name>
</gene>
<proteinExistence type="predicted"/>
<keyword evidence="3" id="KW-1185">Reference proteome</keyword>
<protein>
    <submittedName>
        <fullName evidence="2">Uncharacterized protein</fullName>
    </submittedName>
</protein>
<feature type="region of interest" description="Disordered" evidence="1">
    <location>
        <begin position="381"/>
        <end position="407"/>
    </location>
</feature>
<organism evidence="2 3">
    <name type="scientific">Rhypophila decipiens</name>
    <dbReference type="NCBI Taxonomy" id="261697"/>
    <lineage>
        <taxon>Eukaryota</taxon>
        <taxon>Fungi</taxon>
        <taxon>Dikarya</taxon>
        <taxon>Ascomycota</taxon>
        <taxon>Pezizomycotina</taxon>
        <taxon>Sordariomycetes</taxon>
        <taxon>Sordariomycetidae</taxon>
        <taxon>Sordariales</taxon>
        <taxon>Naviculisporaceae</taxon>
        <taxon>Rhypophila</taxon>
    </lineage>
</organism>
<evidence type="ECO:0000313" key="2">
    <source>
        <dbReference type="EMBL" id="KAK4208975.1"/>
    </source>
</evidence>
<accession>A0AAN7B5L8</accession>